<gene>
    <name evidence="4" type="ORF">SAMN02745150_00407</name>
</gene>
<dbReference type="InterPro" id="IPR036779">
    <property type="entry name" value="LysM_dom_sf"/>
</dbReference>
<name>A0A1I1D8C2_BREAD</name>
<dbReference type="CDD" id="cd00118">
    <property type="entry name" value="LysM"/>
    <property type="match status" value="1"/>
</dbReference>
<evidence type="ECO:0000313" key="4">
    <source>
        <dbReference type="EMBL" id="SFB71175.1"/>
    </source>
</evidence>
<evidence type="ECO:0000259" key="3">
    <source>
        <dbReference type="PROSITE" id="PS51782"/>
    </source>
</evidence>
<evidence type="ECO:0000313" key="5">
    <source>
        <dbReference type="Proteomes" id="UP000240042"/>
    </source>
</evidence>
<dbReference type="Gene3D" id="3.10.350.10">
    <property type="entry name" value="LysM domain"/>
    <property type="match status" value="1"/>
</dbReference>
<dbReference type="Pfam" id="PF01476">
    <property type="entry name" value="LysM"/>
    <property type="match status" value="1"/>
</dbReference>
<feature type="signal peptide" evidence="2">
    <location>
        <begin position="1"/>
        <end position="23"/>
    </location>
</feature>
<evidence type="ECO:0000256" key="1">
    <source>
        <dbReference type="SAM" id="Coils"/>
    </source>
</evidence>
<protein>
    <submittedName>
        <fullName evidence="4">LysM domain-containing protein</fullName>
    </submittedName>
</protein>
<feature type="coiled-coil region" evidence="1">
    <location>
        <begin position="71"/>
        <end position="111"/>
    </location>
</feature>
<feature type="chain" id="PRO_5015186836" evidence="2">
    <location>
        <begin position="24"/>
        <end position="462"/>
    </location>
</feature>
<dbReference type="InterPro" id="IPR011990">
    <property type="entry name" value="TPR-like_helical_dom_sf"/>
</dbReference>
<dbReference type="Gene3D" id="1.20.1270.390">
    <property type="match status" value="1"/>
</dbReference>
<dbReference type="SMART" id="SM00257">
    <property type="entry name" value="LysM"/>
    <property type="match status" value="1"/>
</dbReference>
<dbReference type="RefSeq" id="WP_092317928.1">
    <property type="nucleotide sequence ID" value="NZ_FOKY01000001.1"/>
</dbReference>
<dbReference type="PANTHER" id="PTHR34700">
    <property type="entry name" value="POTASSIUM BINDING PROTEIN KBP"/>
    <property type="match status" value="1"/>
</dbReference>
<proteinExistence type="predicted"/>
<dbReference type="PROSITE" id="PS51257">
    <property type="entry name" value="PROKAR_LIPOPROTEIN"/>
    <property type="match status" value="1"/>
</dbReference>
<dbReference type="InterPro" id="IPR052196">
    <property type="entry name" value="Bact_Kbp"/>
</dbReference>
<organism evidence="4 5">
    <name type="scientific">Brevinema andersonii</name>
    <dbReference type="NCBI Taxonomy" id="34097"/>
    <lineage>
        <taxon>Bacteria</taxon>
        <taxon>Pseudomonadati</taxon>
        <taxon>Spirochaetota</taxon>
        <taxon>Spirochaetia</taxon>
        <taxon>Brevinematales</taxon>
        <taxon>Brevinemataceae</taxon>
        <taxon>Brevinema</taxon>
    </lineage>
</organism>
<evidence type="ECO:0000256" key="2">
    <source>
        <dbReference type="SAM" id="SignalP"/>
    </source>
</evidence>
<dbReference type="PROSITE" id="PS51782">
    <property type="entry name" value="LYSM"/>
    <property type="match status" value="1"/>
</dbReference>
<dbReference type="Gene3D" id="1.25.40.10">
    <property type="entry name" value="Tetratricopeptide repeat domain"/>
    <property type="match status" value="1"/>
</dbReference>
<reference evidence="5" key="1">
    <citation type="submission" date="2016-10" db="EMBL/GenBank/DDBJ databases">
        <authorList>
            <person name="Varghese N."/>
            <person name="Submissions S."/>
        </authorList>
    </citation>
    <scope>NUCLEOTIDE SEQUENCE [LARGE SCALE GENOMIC DNA]</scope>
    <source>
        <strain evidence="5">ATCC 43811</strain>
    </source>
</reference>
<keyword evidence="1" id="KW-0175">Coiled coil</keyword>
<dbReference type="PANTHER" id="PTHR34700:SF4">
    <property type="entry name" value="PHAGE-LIKE ELEMENT PBSX PROTEIN XKDP"/>
    <property type="match status" value="1"/>
</dbReference>
<accession>A0A1I1D8C2</accession>
<dbReference type="AlphaFoldDB" id="A0A1I1D8C2"/>
<dbReference type="InterPro" id="IPR018392">
    <property type="entry name" value="LysM"/>
</dbReference>
<keyword evidence="5" id="KW-1185">Reference proteome</keyword>
<dbReference type="SUPFAM" id="SSF54106">
    <property type="entry name" value="LysM domain"/>
    <property type="match status" value="1"/>
</dbReference>
<dbReference type="Proteomes" id="UP000240042">
    <property type="component" value="Unassembled WGS sequence"/>
</dbReference>
<feature type="domain" description="LysM" evidence="3">
    <location>
        <begin position="403"/>
        <end position="454"/>
    </location>
</feature>
<keyword evidence="2" id="KW-0732">Signal</keyword>
<dbReference type="EMBL" id="FOKY01000001">
    <property type="protein sequence ID" value="SFB71175.1"/>
    <property type="molecule type" value="Genomic_DNA"/>
</dbReference>
<dbReference type="OrthoDB" id="370541at2"/>
<dbReference type="STRING" id="34097.SAMN02745150_00407"/>
<sequence>MKKLTITYLCLILFGAVSCARGAKPTDLAVQAMERARAAEAPTYAPDEFGTAENLYRAMRLAMENGQDKEANKLAEEVIDAANEAARKARENKAKQQITRLEQLLDQAQQLGLDKSDPDTYNQANQALIDANGFLNNNDFEKAIQAAESGIQILETVLSGQAATALANLNRARELHERALKATDLKDSQPMIDEASNYIEMSAEAYNNGDYNSSLEYSNKAIDILQDALSRYPNTSSIKLKVNDDDLQLQAYNLIRLLGKTIDSLKSQGYTNDVYPNATSTPKKQFTPKNRSISISNITNSSQIQNNEESEILILFEEEKITPDDYEEEYQVIDMIGLNFHKTELKAQSFNYKDPDIITIQLIENYYSNAQSSYKDGNYINATDLAREGLRLSELYLSGQTLTMHRVIKGDTLWDISGKIYKNRRYWLWPNIWRANKLIIKDPDLIYPGQNFRIPPAPQNIR</sequence>